<evidence type="ECO:0000313" key="3">
    <source>
        <dbReference type="EnsemblPlants" id="KQK21389"/>
    </source>
</evidence>
<dbReference type="OrthoDB" id="1923282at2759"/>
<dbReference type="EnsemblPlants" id="KQK21389">
    <property type="protein sequence ID" value="KQK21389"/>
    <property type="gene ID" value="BRADI_1g60490v3"/>
</dbReference>
<evidence type="ECO:0000256" key="1">
    <source>
        <dbReference type="SAM" id="MobiDB-lite"/>
    </source>
</evidence>
<dbReference type="GO" id="GO:0042752">
    <property type="term" value="P:regulation of circadian rhythm"/>
    <property type="evidence" value="ECO:0007669"/>
    <property type="project" value="InterPro"/>
</dbReference>
<evidence type="ECO:0000313" key="2">
    <source>
        <dbReference type="EMBL" id="KQK21389.1"/>
    </source>
</evidence>
<keyword evidence="4" id="KW-1185">Reference proteome</keyword>
<gene>
    <name evidence="3" type="primary">LOC100829766</name>
    <name evidence="2" type="ORF">BRADI_1g60490v3</name>
</gene>
<organism evidence="2">
    <name type="scientific">Brachypodium distachyon</name>
    <name type="common">Purple false brome</name>
    <name type="synonym">Trachynia distachya</name>
    <dbReference type="NCBI Taxonomy" id="15368"/>
    <lineage>
        <taxon>Eukaryota</taxon>
        <taxon>Viridiplantae</taxon>
        <taxon>Streptophyta</taxon>
        <taxon>Embryophyta</taxon>
        <taxon>Tracheophyta</taxon>
        <taxon>Spermatophyta</taxon>
        <taxon>Magnoliopsida</taxon>
        <taxon>Liliopsida</taxon>
        <taxon>Poales</taxon>
        <taxon>Poaceae</taxon>
        <taxon>BOP clade</taxon>
        <taxon>Pooideae</taxon>
        <taxon>Stipodae</taxon>
        <taxon>Brachypodieae</taxon>
        <taxon>Brachypodium</taxon>
    </lineage>
</organism>
<dbReference type="RefSeq" id="XP_024313231.1">
    <property type="nucleotide sequence ID" value="XM_024457463.1"/>
</dbReference>
<proteinExistence type="predicted"/>
<dbReference type="EMBL" id="CM000880">
    <property type="protein sequence ID" value="KQK21389.1"/>
    <property type="molecule type" value="Genomic_DNA"/>
</dbReference>
<dbReference type="KEGG" id="bdi:100829766"/>
<reference evidence="3" key="3">
    <citation type="submission" date="2018-08" db="UniProtKB">
        <authorList>
            <consortium name="EnsemblPlants"/>
        </authorList>
    </citation>
    <scope>IDENTIFICATION</scope>
    <source>
        <strain evidence="3">cv. Bd21</strain>
    </source>
</reference>
<dbReference type="ExpressionAtlas" id="A0A0Q3HFS6">
    <property type="expression patterns" value="baseline and differential"/>
</dbReference>
<dbReference type="PANTHER" id="PTHR33676:SF3">
    <property type="entry name" value="COLD-REGULATED PROTEIN 27"/>
    <property type="match status" value="1"/>
</dbReference>
<dbReference type="AlphaFoldDB" id="A0A0Q3HFS6"/>
<feature type="region of interest" description="Disordered" evidence="1">
    <location>
        <begin position="97"/>
        <end position="116"/>
    </location>
</feature>
<dbReference type="RefSeq" id="XP_010228534.1">
    <property type="nucleotide sequence ID" value="XM_010230232.2"/>
</dbReference>
<sequence length="250" mass="28367">MVEIWWINDDDHFWIKQKDPLSAGSSTRWTDEKHLLYISSLELSFVTQLYDGEISSNGLLCWSPSVWRNKTHNGNHANTQVDQQVYWGMVEADGAESRVSQVEHTGPPSYYGDQEDRNAYYMNDDASTSEPRQERISHYARRKNSGGSSTSHFHLHGHSLFGTELSDQNFVDDETEVIRERSRECSNKRLKHGAHTTNSLAATSANANLQLEVIHHVEVDYSGSSSEFEVGLLKAEASSCESQGQRRWSV</sequence>
<dbReference type="InterPro" id="IPR044678">
    <property type="entry name" value="COR27/28"/>
</dbReference>
<protein>
    <submittedName>
        <fullName evidence="2 3">Uncharacterized protein</fullName>
    </submittedName>
</protein>
<dbReference type="GO" id="GO:0009409">
    <property type="term" value="P:response to cold"/>
    <property type="evidence" value="ECO:0007669"/>
    <property type="project" value="InterPro"/>
</dbReference>
<reference evidence="2 3" key="1">
    <citation type="journal article" date="2010" name="Nature">
        <title>Genome sequencing and analysis of the model grass Brachypodium distachyon.</title>
        <authorList>
            <consortium name="International Brachypodium Initiative"/>
        </authorList>
    </citation>
    <scope>NUCLEOTIDE SEQUENCE [LARGE SCALE GENOMIC DNA]</scope>
    <source>
        <strain evidence="2 3">Bd21</strain>
    </source>
</reference>
<reference evidence="2" key="2">
    <citation type="submission" date="2017-06" db="EMBL/GenBank/DDBJ databases">
        <title>WGS assembly of Brachypodium distachyon.</title>
        <authorList>
            <consortium name="The International Brachypodium Initiative"/>
            <person name="Lucas S."/>
            <person name="Harmon-Smith M."/>
            <person name="Lail K."/>
            <person name="Tice H."/>
            <person name="Grimwood J."/>
            <person name="Bruce D."/>
            <person name="Barry K."/>
            <person name="Shu S."/>
            <person name="Lindquist E."/>
            <person name="Wang M."/>
            <person name="Pitluck S."/>
            <person name="Vogel J.P."/>
            <person name="Garvin D.F."/>
            <person name="Mockler T.C."/>
            <person name="Schmutz J."/>
            <person name="Rokhsar D."/>
            <person name="Bevan M.W."/>
        </authorList>
    </citation>
    <scope>NUCLEOTIDE SEQUENCE</scope>
    <source>
        <strain evidence="2">Bd21</strain>
    </source>
</reference>
<dbReference type="RefSeq" id="XP_024313230.1">
    <property type="nucleotide sequence ID" value="XM_024457462.1"/>
</dbReference>
<dbReference type="Gramene" id="KQK21389">
    <property type="protein sequence ID" value="KQK21389"/>
    <property type="gene ID" value="BRADI_1g60490v3"/>
</dbReference>
<dbReference type="GeneID" id="100829766"/>
<dbReference type="Proteomes" id="UP000008810">
    <property type="component" value="Chromosome 1"/>
</dbReference>
<dbReference type="RefSeq" id="XP_024313232.1">
    <property type="nucleotide sequence ID" value="XM_024457464.1"/>
</dbReference>
<feature type="region of interest" description="Disordered" evidence="1">
    <location>
        <begin position="124"/>
        <end position="151"/>
    </location>
</feature>
<accession>A0A0Q3HFS6</accession>
<evidence type="ECO:0000313" key="4">
    <source>
        <dbReference type="Proteomes" id="UP000008810"/>
    </source>
</evidence>
<dbReference type="PANTHER" id="PTHR33676">
    <property type="entry name" value="COLD REGULATED PROTEIN 27"/>
    <property type="match status" value="1"/>
</dbReference>
<name>A0A0Q3HFS6_BRADI</name>